<dbReference type="Proteomes" id="UP000799118">
    <property type="component" value="Unassembled WGS sequence"/>
</dbReference>
<evidence type="ECO:0000313" key="2">
    <source>
        <dbReference type="Proteomes" id="UP000799118"/>
    </source>
</evidence>
<name>A0A6A4GGZ7_9AGAR</name>
<reference evidence="1" key="1">
    <citation type="journal article" date="2019" name="Environ. Microbiol.">
        <title>Fungal ecological strategies reflected in gene transcription - a case study of two litter decomposers.</title>
        <authorList>
            <person name="Barbi F."/>
            <person name="Kohler A."/>
            <person name="Barry K."/>
            <person name="Baskaran P."/>
            <person name="Daum C."/>
            <person name="Fauchery L."/>
            <person name="Ihrmark K."/>
            <person name="Kuo A."/>
            <person name="LaButti K."/>
            <person name="Lipzen A."/>
            <person name="Morin E."/>
            <person name="Grigoriev I.V."/>
            <person name="Henrissat B."/>
            <person name="Lindahl B."/>
            <person name="Martin F."/>
        </authorList>
    </citation>
    <scope>NUCLEOTIDE SEQUENCE</scope>
    <source>
        <strain evidence="1">JB14</strain>
    </source>
</reference>
<proteinExistence type="predicted"/>
<sequence>MEALQVLKFGIKLKGTLSFSRGLTQDEQLEYLESLTNDIFAVPIDMRAYIESLKSYETFVTY</sequence>
<organism evidence="1 2">
    <name type="scientific">Gymnopus androsaceus JB14</name>
    <dbReference type="NCBI Taxonomy" id="1447944"/>
    <lineage>
        <taxon>Eukaryota</taxon>
        <taxon>Fungi</taxon>
        <taxon>Dikarya</taxon>
        <taxon>Basidiomycota</taxon>
        <taxon>Agaricomycotina</taxon>
        <taxon>Agaricomycetes</taxon>
        <taxon>Agaricomycetidae</taxon>
        <taxon>Agaricales</taxon>
        <taxon>Marasmiineae</taxon>
        <taxon>Omphalotaceae</taxon>
        <taxon>Gymnopus</taxon>
    </lineage>
</organism>
<dbReference type="AlphaFoldDB" id="A0A6A4GGZ7"/>
<protein>
    <submittedName>
        <fullName evidence="1">Uncharacterized protein</fullName>
    </submittedName>
</protein>
<dbReference type="EMBL" id="ML770064">
    <property type="protein sequence ID" value="KAE9384892.1"/>
    <property type="molecule type" value="Genomic_DNA"/>
</dbReference>
<keyword evidence="2" id="KW-1185">Reference proteome</keyword>
<dbReference type="OrthoDB" id="3262464at2759"/>
<accession>A0A6A4GGZ7</accession>
<gene>
    <name evidence="1" type="ORF">BT96DRAFT_841499</name>
</gene>
<evidence type="ECO:0000313" key="1">
    <source>
        <dbReference type="EMBL" id="KAE9384892.1"/>
    </source>
</evidence>